<dbReference type="SUPFAM" id="SSF52540">
    <property type="entry name" value="P-loop containing nucleoside triphosphate hydrolases"/>
    <property type="match status" value="1"/>
</dbReference>
<dbReference type="EMBL" id="JBHUMK010000060">
    <property type="protein sequence ID" value="MFD2610342.1"/>
    <property type="molecule type" value="Genomic_DNA"/>
</dbReference>
<dbReference type="PANTHER" id="PTHR37807">
    <property type="entry name" value="OS07G0160300 PROTEIN"/>
    <property type="match status" value="1"/>
</dbReference>
<dbReference type="PANTHER" id="PTHR37807:SF3">
    <property type="entry name" value="OS07G0160300 PROTEIN"/>
    <property type="match status" value="1"/>
</dbReference>
<sequence>MSGPRLLVVSGLPASGKTTLATALSTALRWPLVTKDDYKAILLDAAPPERREAEATTNGPLSFALMWHVAEVILRAGGNAVLETHFYRPQSEAHIRELAGRHAAQLAQIYCEAPLDELNRRHAARVALGKRPGIDRPFDLSQMPPGACWEPLNLGNAPLLRLDTTQPGTAERASAWLHELWED</sequence>
<evidence type="ECO:0000313" key="2">
    <source>
        <dbReference type="Proteomes" id="UP001597475"/>
    </source>
</evidence>
<reference evidence="2" key="1">
    <citation type="journal article" date="2019" name="Int. J. Syst. Evol. Microbiol.">
        <title>The Global Catalogue of Microorganisms (GCM) 10K type strain sequencing project: providing services to taxonomists for standard genome sequencing and annotation.</title>
        <authorList>
            <consortium name="The Broad Institute Genomics Platform"/>
            <consortium name="The Broad Institute Genome Sequencing Center for Infectious Disease"/>
            <person name="Wu L."/>
            <person name="Ma J."/>
        </authorList>
    </citation>
    <scope>NUCLEOTIDE SEQUENCE [LARGE SCALE GENOMIC DNA]</scope>
    <source>
        <strain evidence="2">KCTC 33842</strain>
    </source>
</reference>
<comment type="caution">
    <text evidence="1">The sequence shown here is derived from an EMBL/GenBank/DDBJ whole genome shotgun (WGS) entry which is preliminary data.</text>
</comment>
<accession>A0ABW5P7V6</accession>
<evidence type="ECO:0000313" key="1">
    <source>
        <dbReference type="EMBL" id="MFD2610342.1"/>
    </source>
</evidence>
<gene>
    <name evidence="1" type="ORF">ACFSR9_12975</name>
</gene>
<protein>
    <submittedName>
        <fullName evidence="1">AAA family ATPase</fullName>
    </submittedName>
</protein>
<dbReference type="Proteomes" id="UP001597475">
    <property type="component" value="Unassembled WGS sequence"/>
</dbReference>
<organism evidence="1 2">
    <name type="scientific">Deinococcus taklimakanensis</name>
    <dbReference type="NCBI Taxonomy" id="536443"/>
    <lineage>
        <taxon>Bacteria</taxon>
        <taxon>Thermotogati</taxon>
        <taxon>Deinococcota</taxon>
        <taxon>Deinococci</taxon>
        <taxon>Deinococcales</taxon>
        <taxon>Deinococcaceae</taxon>
        <taxon>Deinococcus</taxon>
    </lineage>
</organism>
<keyword evidence="2" id="KW-1185">Reference proteome</keyword>
<dbReference type="Gene3D" id="3.40.50.300">
    <property type="entry name" value="P-loop containing nucleotide triphosphate hydrolases"/>
    <property type="match status" value="1"/>
</dbReference>
<dbReference type="Pfam" id="PF13671">
    <property type="entry name" value="AAA_33"/>
    <property type="match status" value="1"/>
</dbReference>
<proteinExistence type="predicted"/>
<name>A0ABW5P7V6_9DEIO</name>
<dbReference type="RefSeq" id="WP_386846449.1">
    <property type="nucleotide sequence ID" value="NZ_JBHUMK010000060.1"/>
</dbReference>
<dbReference type="InterPro" id="IPR027417">
    <property type="entry name" value="P-loop_NTPase"/>
</dbReference>